<dbReference type="SUPFAM" id="SSF51206">
    <property type="entry name" value="cAMP-binding domain-like"/>
    <property type="match status" value="1"/>
</dbReference>
<keyword evidence="3" id="KW-0804">Transcription</keyword>
<dbReference type="InterPro" id="IPR018490">
    <property type="entry name" value="cNMP-bd_dom_sf"/>
</dbReference>
<dbReference type="Pfam" id="PF13545">
    <property type="entry name" value="HTH_Crp_2"/>
    <property type="match status" value="1"/>
</dbReference>
<keyword evidence="2" id="KW-0238">DNA-binding</keyword>
<dbReference type="PANTHER" id="PTHR24567">
    <property type="entry name" value="CRP FAMILY TRANSCRIPTIONAL REGULATORY PROTEIN"/>
    <property type="match status" value="1"/>
</dbReference>
<evidence type="ECO:0000256" key="3">
    <source>
        <dbReference type="ARBA" id="ARBA00023163"/>
    </source>
</evidence>
<dbReference type="Gene3D" id="2.60.120.10">
    <property type="entry name" value="Jelly Rolls"/>
    <property type="match status" value="1"/>
</dbReference>
<evidence type="ECO:0000259" key="4">
    <source>
        <dbReference type="PROSITE" id="PS50042"/>
    </source>
</evidence>
<evidence type="ECO:0000313" key="6">
    <source>
        <dbReference type="EMBL" id="SHL37865.1"/>
    </source>
</evidence>
<dbReference type="InterPro" id="IPR050397">
    <property type="entry name" value="Env_Response_Regulators"/>
</dbReference>
<sequence>MVHMSLAGLFPIDKWNFKTQSILNELPEGELAELNAHMQEIRFGKGEVIFREGAVATGIYFLKKGKVKKYQVGQTGREHIIYIANAGEFIGYHAILAEERYPDSAAALEECLAGFIAKEEFLRILQQSTTLPRRLLKVLSHEFTVLSNSISVFAQRSVKERLAIALIVLREKFKIGTTQPDEIIINLSRSDLAGMVGTGSENIVRILAEFKSAGIITSQGRKICIKDIRRLITISQSGNL</sequence>
<protein>
    <submittedName>
        <fullName evidence="6">cAMP-binding domain of CRP or a regulatory subunit of cAMP-dependent protein kinases</fullName>
    </submittedName>
</protein>
<organism evidence="6 7">
    <name type="scientific">Chitinophaga jiangningensis</name>
    <dbReference type="NCBI Taxonomy" id="1419482"/>
    <lineage>
        <taxon>Bacteria</taxon>
        <taxon>Pseudomonadati</taxon>
        <taxon>Bacteroidota</taxon>
        <taxon>Chitinophagia</taxon>
        <taxon>Chitinophagales</taxon>
        <taxon>Chitinophagaceae</taxon>
        <taxon>Chitinophaga</taxon>
    </lineage>
</organism>
<keyword evidence="7" id="KW-1185">Reference proteome</keyword>
<dbReference type="InterPro" id="IPR014710">
    <property type="entry name" value="RmlC-like_jellyroll"/>
</dbReference>
<dbReference type="InterPro" id="IPR000595">
    <property type="entry name" value="cNMP-bd_dom"/>
</dbReference>
<dbReference type="GO" id="GO:0003677">
    <property type="term" value="F:DNA binding"/>
    <property type="evidence" value="ECO:0007669"/>
    <property type="project" value="UniProtKB-KW"/>
</dbReference>
<keyword evidence="6" id="KW-0808">Transferase</keyword>
<dbReference type="PANTHER" id="PTHR24567:SF26">
    <property type="entry name" value="REGULATORY PROTEIN YEIL"/>
    <property type="match status" value="1"/>
</dbReference>
<dbReference type="Pfam" id="PF00027">
    <property type="entry name" value="cNMP_binding"/>
    <property type="match status" value="1"/>
</dbReference>
<name>A0A1M7A5C5_9BACT</name>
<dbReference type="GO" id="GO:0005829">
    <property type="term" value="C:cytosol"/>
    <property type="evidence" value="ECO:0007669"/>
    <property type="project" value="TreeGrafter"/>
</dbReference>
<feature type="domain" description="HTH crp-type" evidence="5">
    <location>
        <begin position="156"/>
        <end position="229"/>
    </location>
</feature>
<dbReference type="GO" id="GO:0003700">
    <property type="term" value="F:DNA-binding transcription factor activity"/>
    <property type="evidence" value="ECO:0007669"/>
    <property type="project" value="TreeGrafter"/>
</dbReference>
<dbReference type="InterPro" id="IPR012318">
    <property type="entry name" value="HTH_CRP"/>
</dbReference>
<dbReference type="InterPro" id="IPR036388">
    <property type="entry name" value="WH-like_DNA-bd_sf"/>
</dbReference>
<dbReference type="SUPFAM" id="SSF46785">
    <property type="entry name" value="Winged helix' DNA-binding domain"/>
    <property type="match status" value="1"/>
</dbReference>
<reference evidence="6 7" key="1">
    <citation type="submission" date="2016-11" db="EMBL/GenBank/DDBJ databases">
        <authorList>
            <person name="Jaros S."/>
            <person name="Januszkiewicz K."/>
            <person name="Wedrychowicz H."/>
        </authorList>
    </citation>
    <scope>NUCLEOTIDE SEQUENCE [LARGE SCALE GENOMIC DNA]</scope>
    <source>
        <strain evidence="6 7">DSM 27406</strain>
    </source>
</reference>
<dbReference type="STRING" id="1419482.SAMN05444266_103132"/>
<evidence type="ECO:0000256" key="1">
    <source>
        <dbReference type="ARBA" id="ARBA00023015"/>
    </source>
</evidence>
<dbReference type="PROSITE" id="PS50042">
    <property type="entry name" value="CNMP_BINDING_3"/>
    <property type="match status" value="1"/>
</dbReference>
<dbReference type="PROSITE" id="PS51063">
    <property type="entry name" value="HTH_CRP_2"/>
    <property type="match status" value="1"/>
</dbReference>
<dbReference type="EMBL" id="FRBL01000003">
    <property type="protein sequence ID" value="SHL37865.1"/>
    <property type="molecule type" value="Genomic_DNA"/>
</dbReference>
<evidence type="ECO:0000256" key="2">
    <source>
        <dbReference type="ARBA" id="ARBA00023125"/>
    </source>
</evidence>
<evidence type="ECO:0000313" key="7">
    <source>
        <dbReference type="Proteomes" id="UP000184420"/>
    </source>
</evidence>
<dbReference type="CDD" id="cd00038">
    <property type="entry name" value="CAP_ED"/>
    <property type="match status" value="1"/>
</dbReference>
<proteinExistence type="predicted"/>
<dbReference type="Proteomes" id="UP000184420">
    <property type="component" value="Unassembled WGS sequence"/>
</dbReference>
<keyword evidence="1" id="KW-0805">Transcription regulation</keyword>
<gene>
    <name evidence="6" type="ORF">SAMN05444266_103132</name>
</gene>
<evidence type="ECO:0000259" key="5">
    <source>
        <dbReference type="PROSITE" id="PS51063"/>
    </source>
</evidence>
<accession>A0A1M7A5C5</accession>
<dbReference type="GO" id="GO:0016301">
    <property type="term" value="F:kinase activity"/>
    <property type="evidence" value="ECO:0007669"/>
    <property type="project" value="UniProtKB-KW"/>
</dbReference>
<feature type="domain" description="Cyclic nucleotide-binding" evidence="4">
    <location>
        <begin position="22"/>
        <end position="142"/>
    </location>
</feature>
<dbReference type="SMART" id="SM00419">
    <property type="entry name" value="HTH_CRP"/>
    <property type="match status" value="1"/>
</dbReference>
<dbReference type="AlphaFoldDB" id="A0A1M7A5C5"/>
<keyword evidence="6" id="KW-0418">Kinase</keyword>
<dbReference type="Gene3D" id="1.10.10.10">
    <property type="entry name" value="Winged helix-like DNA-binding domain superfamily/Winged helix DNA-binding domain"/>
    <property type="match status" value="1"/>
</dbReference>
<dbReference type="InterPro" id="IPR036390">
    <property type="entry name" value="WH_DNA-bd_sf"/>
</dbReference>
<dbReference type="SMART" id="SM00100">
    <property type="entry name" value="cNMP"/>
    <property type="match status" value="1"/>
</dbReference>